<reference evidence="1 2" key="1">
    <citation type="journal article" date="2016" name="BMC Genomics">
        <title>Comparative genomics reveals Cyclospora cayetanensis possesses coccidia-like metabolism and invasion components but unique surface antigens.</title>
        <authorList>
            <person name="Liu S."/>
            <person name="Wang L."/>
            <person name="Zheng H."/>
            <person name="Xu Z."/>
            <person name="Roellig D.M."/>
            <person name="Li N."/>
            <person name="Frace M.A."/>
            <person name="Tang K."/>
            <person name="Arrowood M.J."/>
            <person name="Moss D.M."/>
            <person name="Zhang L."/>
            <person name="Feng Y."/>
            <person name="Xiao L."/>
        </authorList>
    </citation>
    <scope>NUCLEOTIDE SEQUENCE [LARGE SCALE GENOMIC DNA]</scope>
    <source>
        <strain evidence="1 2">CHN_HEN01</strain>
    </source>
</reference>
<proteinExistence type="predicted"/>
<dbReference type="AlphaFoldDB" id="A0A1D3CWC9"/>
<dbReference type="VEuPathDB" id="ToxoDB:cyc_03423"/>
<protein>
    <submittedName>
        <fullName evidence="1">Uncharacterized protein</fullName>
    </submittedName>
</protein>
<dbReference type="VEuPathDB" id="ToxoDB:LOC34620119"/>
<accession>A0A1D3CWC9</accession>
<evidence type="ECO:0000313" key="1">
    <source>
        <dbReference type="EMBL" id="OEH75511.1"/>
    </source>
</evidence>
<dbReference type="InParanoid" id="A0A1D3CWC9"/>
<evidence type="ECO:0000313" key="2">
    <source>
        <dbReference type="Proteomes" id="UP000095192"/>
    </source>
</evidence>
<organism evidence="1 2">
    <name type="scientific">Cyclospora cayetanensis</name>
    <dbReference type="NCBI Taxonomy" id="88456"/>
    <lineage>
        <taxon>Eukaryota</taxon>
        <taxon>Sar</taxon>
        <taxon>Alveolata</taxon>
        <taxon>Apicomplexa</taxon>
        <taxon>Conoidasida</taxon>
        <taxon>Coccidia</taxon>
        <taxon>Eucoccidiorida</taxon>
        <taxon>Eimeriorina</taxon>
        <taxon>Eimeriidae</taxon>
        <taxon>Cyclospora</taxon>
    </lineage>
</organism>
<dbReference type="EMBL" id="JROU02001710">
    <property type="protein sequence ID" value="OEH75511.1"/>
    <property type="molecule type" value="Genomic_DNA"/>
</dbReference>
<dbReference type="Proteomes" id="UP000095192">
    <property type="component" value="Unassembled WGS sequence"/>
</dbReference>
<name>A0A1D3CWC9_9EIME</name>
<comment type="caution">
    <text evidence="1">The sequence shown here is derived from an EMBL/GenBank/DDBJ whole genome shotgun (WGS) entry which is preliminary data.</text>
</comment>
<gene>
    <name evidence="1" type="ORF">cyc_03423</name>
</gene>
<sequence>MERSPLMRKATVEIQRRPARQGTVSLKPNTAMQKTRSFADPRAIPQLLKQIHAVASLLQQSGTLPLGVAQSSVWREFKASVAKETLLWYSQTQNQRLQCVLPLNSYIWTGKLRCSAVESTRGQTYGAGLPPFGEAQRSTTWPPLFFICCYACSVKPHKIDGRVTQTHLGTPPLLVSGSQEAQRHAKDVVQAATACIPLQFLVAYEIEDDRALLAFLVTQAAVLAQAAHLVGETG</sequence>
<keyword evidence="2" id="KW-1185">Reference proteome</keyword>